<accession>A0ABV9Y6V8</accession>
<name>A0ABV9Y6V8_9PSEU</name>
<feature type="transmembrane region" description="Helical" evidence="2">
    <location>
        <begin position="273"/>
        <end position="290"/>
    </location>
</feature>
<dbReference type="RefSeq" id="WP_344037768.1">
    <property type="nucleotide sequence ID" value="NZ_BAAAKE010000008.1"/>
</dbReference>
<sequence length="309" mass="31364">MAHARGATGVEPPTRRDGHAGRGRLIAGSAAAGVLLAVLWSYEFVDHVIGANVAGALLGEDAATMSIAGVASGLVFAFVSGLAGTFTACNIAMAASVGPMGQASGAAPGSVRPLLRPLGLFTAGVVGVSALYGAVGVLIGPDLPQLSTGTAGGVPVRLLQSSVVFGVVGLAFAFLGLASLGVVRDPFRGRPAARVVVLGVLVGAFLIGRPYPLFIKLFRSAVESGNPLYGAGAFVLQSLGNVLLAVVVFVVLALVTGGRFLRWFAGGSPRTTAVSAALLIALGVFLLVYWDLRVPSMFGFGWFPTMPYN</sequence>
<feature type="region of interest" description="Disordered" evidence="1">
    <location>
        <begin position="1"/>
        <end position="21"/>
    </location>
</feature>
<evidence type="ECO:0000313" key="3">
    <source>
        <dbReference type="EMBL" id="MFC5058306.1"/>
    </source>
</evidence>
<dbReference type="Proteomes" id="UP001595833">
    <property type="component" value="Unassembled WGS sequence"/>
</dbReference>
<feature type="transmembrane region" description="Helical" evidence="2">
    <location>
        <begin position="195"/>
        <end position="214"/>
    </location>
</feature>
<feature type="transmembrane region" description="Helical" evidence="2">
    <location>
        <begin position="159"/>
        <end position="183"/>
    </location>
</feature>
<feature type="transmembrane region" description="Helical" evidence="2">
    <location>
        <begin position="25"/>
        <end position="42"/>
    </location>
</feature>
<feature type="transmembrane region" description="Helical" evidence="2">
    <location>
        <begin position="118"/>
        <end position="139"/>
    </location>
</feature>
<evidence type="ECO:0008006" key="5">
    <source>
        <dbReference type="Google" id="ProtNLM"/>
    </source>
</evidence>
<comment type="caution">
    <text evidence="3">The sequence shown here is derived from an EMBL/GenBank/DDBJ whole genome shotgun (WGS) entry which is preliminary data.</text>
</comment>
<protein>
    <recommendedName>
        <fullName evidence="5">Cytochrome C biogenesis protein transmembrane region</fullName>
    </recommendedName>
</protein>
<feature type="transmembrane region" description="Helical" evidence="2">
    <location>
        <begin position="62"/>
        <end position="83"/>
    </location>
</feature>
<proteinExistence type="predicted"/>
<keyword evidence="2" id="KW-0812">Transmembrane</keyword>
<gene>
    <name evidence="3" type="ORF">ACFPFM_31725</name>
</gene>
<keyword evidence="4" id="KW-1185">Reference proteome</keyword>
<evidence type="ECO:0000313" key="4">
    <source>
        <dbReference type="Proteomes" id="UP001595833"/>
    </source>
</evidence>
<evidence type="ECO:0000256" key="2">
    <source>
        <dbReference type="SAM" id="Phobius"/>
    </source>
</evidence>
<organism evidence="3 4">
    <name type="scientific">Saccharothrix xinjiangensis</name>
    <dbReference type="NCBI Taxonomy" id="204798"/>
    <lineage>
        <taxon>Bacteria</taxon>
        <taxon>Bacillati</taxon>
        <taxon>Actinomycetota</taxon>
        <taxon>Actinomycetes</taxon>
        <taxon>Pseudonocardiales</taxon>
        <taxon>Pseudonocardiaceae</taxon>
        <taxon>Saccharothrix</taxon>
    </lineage>
</organism>
<feature type="transmembrane region" description="Helical" evidence="2">
    <location>
        <begin position="234"/>
        <end position="261"/>
    </location>
</feature>
<reference evidence="4" key="1">
    <citation type="journal article" date="2019" name="Int. J. Syst. Evol. Microbiol.">
        <title>The Global Catalogue of Microorganisms (GCM) 10K type strain sequencing project: providing services to taxonomists for standard genome sequencing and annotation.</title>
        <authorList>
            <consortium name="The Broad Institute Genomics Platform"/>
            <consortium name="The Broad Institute Genome Sequencing Center for Infectious Disease"/>
            <person name="Wu L."/>
            <person name="Ma J."/>
        </authorList>
    </citation>
    <scope>NUCLEOTIDE SEQUENCE [LARGE SCALE GENOMIC DNA]</scope>
    <source>
        <strain evidence="4">KCTC 12848</strain>
    </source>
</reference>
<keyword evidence="2" id="KW-0472">Membrane</keyword>
<evidence type="ECO:0000256" key="1">
    <source>
        <dbReference type="SAM" id="MobiDB-lite"/>
    </source>
</evidence>
<dbReference type="EMBL" id="JBHSJB010000031">
    <property type="protein sequence ID" value="MFC5058306.1"/>
    <property type="molecule type" value="Genomic_DNA"/>
</dbReference>
<keyword evidence="2" id="KW-1133">Transmembrane helix</keyword>